<organism evidence="2 3">
    <name type="scientific">Rhizobium wenxiniae</name>
    <dbReference type="NCBI Taxonomy" id="1737357"/>
    <lineage>
        <taxon>Bacteria</taxon>
        <taxon>Pseudomonadati</taxon>
        <taxon>Pseudomonadota</taxon>
        <taxon>Alphaproteobacteria</taxon>
        <taxon>Hyphomicrobiales</taxon>
        <taxon>Rhizobiaceae</taxon>
        <taxon>Rhizobium/Agrobacterium group</taxon>
        <taxon>Rhizobium</taxon>
    </lineage>
</organism>
<keyword evidence="3" id="KW-1185">Reference proteome</keyword>
<dbReference type="EMBL" id="JACHEG010000008">
    <property type="protein sequence ID" value="MBB6165168.1"/>
    <property type="molecule type" value="Genomic_DNA"/>
</dbReference>
<comment type="caution">
    <text evidence="2">The sequence shown here is derived from an EMBL/GenBank/DDBJ whole genome shotgun (WGS) entry which is preliminary data.</text>
</comment>
<feature type="region of interest" description="Disordered" evidence="1">
    <location>
        <begin position="1"/>
        <end position="40"/>
    </location>
</feature>
<evidence type="ECO:0000256" key="1">
    <source>
        <dbReference type="SAM" id="MobiDB-lite"/>
    </source>
</evidence>
<accession>A0A7W9YCF6</accession>
<name>A0A7W9YCF6_9HYPH</name>
<protein>
    <submittedName>
        <fullName evidence="2">Uncharacterized protein</fullName>
    </submittedName>
</protein>
<sequence>MQELFLRSLVQNPRLGQTGQTTDSSVTKKITATPERLSEN</sequence>
<dbReference type="AlphaFoldDB" id="A0A7W9YCF6"/>
<feature type="compositionally biased region" description="Polar residues" evidence="1">
    <location>
        <begin position="9"/>
        <end position="30"/>
    </location>
</feature>
<evidence type="ECO:0000313" key="2">
    <source>
        <dbReference type="EMBL" id="MBB6165168.1"/>
    </source>
</evidence>
<proteinExistence type="predicted"/>
<evidence type="ECO:0000313" key="3">
    <source>
        <dbReference type="Proteomes" id="UP000547879"/>
    </source>
</evidence>
<dbReference type="Proteomes" id="UP000547879">
    <property type="component" value="Unassembled WGS sequence"/>
</dbReference>
<reference evidence="2 3" key="1">
    <citation type="submission" date="2020-08" db="EMBL/GenBank/DDBJ databases">
        <title>Genomic Encyclopedia of Type Strains, Phase IV (KMG-IV): sequencing the most valuable type-strain genomes for metagenomic binning, comparative biology and taxonomic classification.</title>
        <authorList>
            <person name="Goeker M."/>
        </authorList>
    </citation>
    <scope>NUCLEOTIDE SEQUENCE [LARGE SCALE GENOMIC DNA]</scope>
    <source>
        <strain evidence="2 3">DSM 100734</strain>
    </source>
</reference>
<gene>
    <name evidence="2" type="ORF">HNQ72_005014</name>
</gene>